<dbReference type="InterPro" id="IPR003509">
    <property type="entry name" value="UPF0102_YraN-like"/>
</dbReference>
<accession>A0A2A2I201</accession>
<dbReference type="Pfam" id="PF02021">
    <property type="entry name" value="UPF0102"/>
    <property type="match status" value="1"/>
</dbReference>
<sequence>MTQQPREGRRQTGQAAEEAAERYLRRRGLRIVSRNFHCRGGEVDIIGYDEKQLVFVEVRYRGQGSLEGALESVTVRKQQRLIRAASWFLQRHRLWDTPCRFDVLAMTPGRIRRYRAQWIQNAFQVTD</sequence>
<evidence type="ECO:0000256" key="2">
    <source>
        <dbReference type="HAMAP-Rule" id="MF_00048"/>
    </source>
</evidence>
<gene>
    <name evidence="4" type="ORF">C8D92_10115</name>
    <name evidence="3" type="ORF">CF392_08055</name>
</gene>
<protein>
    <recommendedName>
        <fullName evidence="2">UPF0102 protein C8D92_10115</fullName>
    </recommendedName>
</protein>
<dbReference type="GO" id="GO:0004519">
    <property type="term" value="F:endonuclease activity"/>
    <property type="evidence" value="ECO:0007669"/>
    <property type="project" value="UniProtKB-KW"/>
</dbReference>
<reference evidence="3 5" key="1">
    <citation type="submission" date="2017-07" db="EMBL/GenBank/DDBJ databases">
        <title>Tamlnaduibacter salinus (Mi-7) genome sequencing.</title>
        <authorList>
            <person name="Verma A."/>
            <person name="Krishnamurthi S."/>
        </authorList>
    </citation>
    <scope>NUCLEOTIDE SEQUENCE [LARGE SCALE GENOMIC DNA]</scope>
    <source>
        <strain evidence="3 5">Mi-7</strain>
    </source>
</reference>
<dbReference type="EMBL" id="NMPM01000041">
    <property type="protein sequence ID" value="PAV26051.1"/>
    <property type="molecule type" value="Genomic_DNA"/>
</dbReference>
<evidence type="ECO:0000313" key="4">
    <source>
        <dbReference type="EMBL" id="PVY78813.1"/>
    </source>
</evidence>
<keyword evidence="4" id="KW-0540">Nuclease</keyword>
<dbReference type="SUPFAM" id="SSF52980">
    <property type="entry name" value="Restriction endonuclease-like"/>
    <property type="match status" value="1"/>
</dbReference>
<dbReference type="Gene3D" id="3.40.1350.10">
    <property type="match status" value="1"/>
</dbReference>
<comment type="similarity">
    <text evidence="1 2">Belongs to the UPF0102 family.</text>
</comment>
<organism evidence="3 5">
    <name type="scientific">Tamilnaduibacter salinus</name>
    <dbReference type="NCBI Taxonomy" id="1484056"/>
    <lineage>
        <taxon>Bacteria</taxon>
        <taxon>Pseudomonadati</taxon>
        <taxon>Pseudomonadota</taxon>
        <taxon>Gammaproteobacteria</taxon>
        <taxon>Pseudomonadales</taxon>
        <taxon>Marinobacteraceae</taxon>
        <taxon>Tamilnaduibacter</taxon>
    </lineage>
</organism>
<keyword evidence="4" id="KW-0378">Hydrolase</keyword>
<dbReference type="RefSeq" id="WP_095610943.1">
    <property type="nucleotide sequence ID" value="NZ_NMPM01000041.1"/>
</dbReference>
<dbReference type="EMBL" id="QEKQ01000001">
    <property type="protein sequence ID" value="PVY78813.1"/>
    <property type="molecule type" value="Genomic_DNA"/>
</dbReference>
<dbReference type="InterPro" id="IPR011335">
    <property type="entry name" value="Restrct_endonuc-II-like"/>
</dbReference>
<dbReference type="PANTHER" id="PTHR34039:SF1">
    <property type="entry name" value="UPF0102 PROTEIN YRAN"/>
    <property type="match status" value="1"/>
</dbReference>
<dbReference type="HAMAP" id="MF_00048">
    <property type="entry name" value="UPF0102"/>
    <property type="match status" value="1"/>
</dbReference>
<dbReference type="Proteomes" id="UP000218332">
    <property type="component" value="Unassembled WGS sequence"/>
</dbReference>
<name>A0A2A2I201_9GAMM</name>
<dbReference type="PANTHER" id="PTHR34039">
    <property type="entry name" value="UPF0102 PROTEIN YRAN"/>
    <property type="match status" value="1"/>
</dbReference>
<keyword evidence="5" id="KW-1185">Reference proteome</keyword>
<evidence type="ECO:0000313" key="3">
    <source>
        <dbReference type="EMBL" id="PAV26051.1"/>
    </source>
</evidence>
<proteinExistence type="inferred from homology"/>
<keyword evidence="4" id="KW-0255">Endonuclease</keyword>
<dbReference type="GO" id="GO:0003676">
    <property type="term" value="F:nucleic acid binding"/>
    <property type="evidence" value="ECO:0007669"/>
    <property type="project" value="InterPro"/>
</dbReference>
<dbReference type="NCBIfam" id="TIGR00252">
    <property type="entry name" value="YraN family protein"/>
    <property type="match status" value="1"/>
</dbReference>
<dbReference type="OrthoDB" id="9794876at2"/>
<dbReference type="InterPro" id="IPR011856">
    <property type="entry name" value="tRNA_endonuc-like_dom_sf"/>
</dbReference>
<evidence type="ECO:0000313" key="6">
    <source>
        <dbReference type="Proteomes" id="UP000245887"/>
    </source>
</evidence>
<reference evidence="4 6" key="2">
    <citation type="submission" date="2018-04" db="EMBL/GenBank/DDBJ databases">
        <title>Genomic Encyclopedia of Type Strains, Phase IV (KMG-IV): sequencing the most valuable type-strain genomes for metagenomic binning, comparative biology and taxonomic classification.</title>
        <authorList>
            <person name="Goeker M."/>
        </authorList>
    </citation>
    <scope>NUCLEOTIDE SEQUENCE [LARGE SCALE GENOMIC DNA]</scope>
    <source>
        <strain evidence="4 6">DSM 28688</strain>
    </source>
</reference>
<evidence type="ECO:0000256" key="1">
    <source>
        <dbReference type="ARBA" id="ARBA00006738"/>
    </source>
</evidence>
<dbReference type="Proteomes" id="UP000245887">
    <property type="component" value="Unassembled WGS sequence"/>
</dbReference>
<dbReference type="AlphaFoldDB" id="A0A2A2I201"/>
<evidence type="ECO:0000313" key="5">
    <source>
        <dbReference type="Proteomes" id="UP000218332"/>
    </source>
</evidence>
<comment type="caution">
    <text evidence="3">The sequence shown here is derived from an EMBL/GenBank/DDBJ whole genome shotgun (WGS) entry which is preliminary data.</text>
</comment>
<dbReference type="NCBIfam" id="NF009150">
    <property type="entry name" value="PRK12497.1-3"/>
    <property type="match status" value="1"/>
</dbReference>